<keyword evidence="4" id="KW-1185">Reference proteome</keyword>
<dbReference type="GeneID" id="110205867"/>
<dbReference type="Gene3D" id="3.40.50.1820">
    <property type="entry name" value="alpha/beta hydrolase"/>
    <property type="match status" value="1"/>
</dbReference>
<dbReference type="InterPro" id="IPR029058">
    <property type="entry name" value="AB_hydrolase_fold"/>
</dbReference>
<dbReference type="RefSeq" id="XP_020838438.1">
    <property type="nucleotide sequence ID" value="XM_020982779.1"/>
</dbReference>
<name>A0A6P5JZV0_PHACI</name>
<dbReference type="InParanoid" id="A0A6P5JZV0"/>
<proteinExistence type="inferred from homology"/>
<dbReference type="FunCoup" id="A0A6P5JZV0">
    <property type="interactions" value="4"/>
</dbReference>
<dbReference type="PANTHER" id="PTHR43798:SF14">
    <property type="entry name" value="SERINE HYDROLASE-LIKE PROTEIN DDB_G0286239"/>
    <property type="match status" value="1"/>
</dbReference>
<dbReference type="PANTHER" id="PTHR43798">
    <property type="entry name" value="MONOACYLGLYCEROL LIPASE"/>
    <property type="match status" value="1"/>
</dbReference>
<dbReference type="InterPro" id="IPR000073">
    <property type="entry name" value="AB_hydrolase_1"/>
</dbReference>
<reference evidence="5" key="1">
    <citation type="submission" date="2025-08" db="UniProtKB">
        <authorList>
            <consortium name="RefSeq"/>
        </authorList>
    </citation>
    <scope>IDENTIFICATION</scope>
    <source>
        <tissue evidence="5">Spleen</tissue>
    </source>
</reference>
<dbReference type="GO" id="GO:0016020">
    <property type="term" value="C:membrane"/>
    <property type="evidence" value="ECO:0007669"/>
    <property type="project" value="TreeGrafter"/>
</dbReference>
<protein>
    <submittedName>
        <fullName evidence="5">Serine hydrolase-like protein 2 isoform X1</fullName>
    </submittedName>
</protein>
<dbReference type="SUPFAM" id="SSF53474">
    <property type="entry name" value="alpha/beta-Hydrolases"/>
    <property type="match status" value="1"/>
</dbReference>
<comment type="similarity">
    <text evidence="1">Belongs to the AB hydrolase superfamily.</text>
</comment>
<dbReference type="PRINTS" id="PR00111">
    <property type="entry name" value="ABHYDROLASE"/>
</dbReference>
<organism evidence="4 5">
    <name type="scientific">Phascolarctos cinereus</name>
    <name type="common">Koala</name>
    <dbReference type="NCBI Taxonomy" id="38626"/>
    <lineage>
        <taxon>Eukaryota</taxon>
        <taxon>Metazoa</taxon>
        <taxon>Chordata</taxon>
        <taxon>Craniata</taxon>
        <taxon>Vertebrata</taxon>
        <taxon>Euteleostomi</taxon>
        <taxon>Mammalia</taxon>
        <taxon>Metatheria</taxon>
        <taxon>Diprotodontia</taxon>
        <taxon>Phascolarctidae</taxon>
        <taxon>Phascolarctos</taxon>
    </lineage>
</organism>
<dbReference type="Proteomes" id="UP000515140">
    <property type="component" value="Unplaced"/>
</dbReference>
<dbReference type="CTD" id="253190"/>
<dbReference type="Pfam" id="PF00561">
    <property type="entry name" value="Abhydrolase_1"/>
    <property type="match status" value="1"/>
</dbReference>
<feature type="domain" description="AB hydrolase-1" evidence="3">
    <location>
        <begin position="39"/>
        <end position="157"/>
    </location>
</feature>
<gene>
    <name evidence="5" type="primary">SERHL2</name>
</gene>
<dbReference type="GO" id="GO:0016787">
    <property type="term" value="F:hydrolase activity"/>
    <property type="evidence" value="ECO:0007669"/>
    <property type="project" value="UniProtKB-KW"/>
</dbReference>
<evidence type="ECO:0000259" key="3">
    <source>
        <dbReference type="Pfam" id="PF00561"/>
    </source>
</evidence>
<accession>A0A6P5JZV0</accession>
<keyword evidence="2" id="KW-0378">Hydrolase</keyword>
<dbReference type="AlphaFoldDB" id="A0A6P5JZV0"/>
<evidence type="ECO:0000256" key="2">
    <source>
        <dbReference type="ARBA" id="ARBA00022801"/>
    </source>
</evidence>
<dbReference type="KEGG" id="pcw:110205867"/>
<evidence type="ECO:0000313" key="5">
    <source>
        <dbReference type="RefSeq" id="XP_020838438.1"/>
    </source>
</evidence>
<evidence type="ECO:0000256" key="1">
    <source>
        <dbReference type="ARBA" id="ARBA00008645"/>
    </source>
</evidence>
<evidence type="ECO:0000313" key="4">
    <source>
        <dbReference type="Proteomes" id="UP000515140"/>
    </source>
</evidence>
<dbReference type="InterPro" id="IPR050266">
    <property type="entry name" value="AB_hydrolase_sf"/>
</dbReference>
<sequence>MRTLRQAEARCHTDLFSELKLSVPWGHIAAKAWGSLQGPPVLCLHGWLDNANSFDRLIPLLPQTFYYVAMDFGGHGLSSHHHPGFPYHQQDYVNEVLRVAAALKWKRFSLLGHSFGGTVGSMFSYIFPEMVDKLILLDSSPFFLDAPEMNNLLVYRRRRIEHVLQVEAKQQKPRNVVSPEDMLQSFLKNNFKVGEECGKLLLERGTTKVAEGVMLNRDRRLGLTENHIELVSKNQLEYFCMKMQARVLHIKATEGYVSYGRENQDEIRDSLQFVQRVLKSTLKERYQYVEVTGNHYVHMQEPQRVAGIISDFLESNRVVQAHL</sequence>